<dbReference type="Proteomes" id="UP001501676">
    <property type="component" value="Unassembled WGS sequence"/>
</dbReference>
<sequence length="140" mass="15244">MHVVAEAAQLVQRVQAGEPGTDHHDVVVIACLCHFHIVYNERRRITRFAHCSVSGTGTSMGESMEHTERLDVVRLAAKYHEALGRIETAGQLSAVLRLGRELSATLPAEQAALFGRLVAERRSAGAVLPRPRSPRDDTGA</sequence>
<reference evidence="2" key="1">
    <citation type="journal article" date="2019" name="Int. J. Syst. Evol. Microbiol.">
        <title>The Global Catalogue of Microorganisms (GCM) 10K type strain sequencing project: providing services to taxonomists for standard genome sequencing and annotation.</title>
        <authorList>
            <consortium name="The Broad Institute Genomics Platform"/>
            <consortium name="The Broad Institute Genome Sequencing Center for Infectious Disease"/>
            <person name="Wu L."/>
            <person name="Ma J."/>
        </authorList>
    </citation>
    <scope>NUCLEOTIDE SEQUENCE [LARGE SCALE GENOMIC DNA]</scope>
    <source>
        <strain evidence="2">JCM 9458</strain>
    </source>
</reference>
<evidence type="ECO:0000313" key="1">
    <source>
        <dbReference type="EMBL" id="GAA3382983.1"/>
    </source>
</evidence>
<name>A0ABP6SQM8_9ACTN</name>
<proteinExistence type="predicted"/>
<evidence type="ECO:0000313" key="2">
    <source>
        <dbReference type="Proteomes" id="UP001501676"/>
    </source>
</evidence>
<accession>A0ABP6SQM8</accession>
<comment type="caution">
    <text evidence="1">The sequence shown here is derived from an EMBL/GenBank/DDBJ whole genome shotgun (WGS) entry which is preliminary data.</text>
</comment>
<dbReference type="EMBL" id="BAAAYN010000004">
    <property type="protein sequence ID" value="GAA3382983.1"/>
    <property type="molecule type" value="Genomic_DNA"/>
</dbReference>
<gene>
    <name evidence="1" type="ORF">GCM10020369_07090</name>
</gene>
<organism evidence="1 2">
    <name type="scientific">Cryptosporangium minutisporangium</name>
    <dbReference type="NCBI Taxonomy" id="113569"/>
    <lineage>
        <taxon>Bacteria</taxon>
        <taxon>Bacillati</taxon>
        <taxon>Actinomycetota</taxon>
        <taxon>Actinomycetes</taxon>
        <taxon>Cryptosporangiales</taxon>
        <taxon>Cryptosporangiaceae</taxon>
        <taxon>Cryptosporangium</taxon>
    </lineage>
</organism>
<keyword evidence="2" id="KW-1185">Reference proteome</keyword>
<protein>
    <submittedName>
        <fullName evidence="1">Uncharacterized protein</fullName>
    </submittedName>
</protein>